<protein>
    <submittedName>
        <fullName evidence="1">Uncharacterized protein</fullName>
    </submittedName>
</protein>
<sequence>MKKINTKNQAIRRSWAYRNRNINPMTKNAEWNKLPNGVVTAVAGNANTLDRIDVIYFGDGSFLRVHYGEENWKRVVGAEFEGERVTQDLYHNNLGLETKWFIPAMEVKSPSAPWTLKVNGGKITGMNYQEAFEQQTERHLEQVREFQRTIAKLENVLRQQKAITKACEKIANDRGHVIKQLTRAVIEQTDSGIKLKAALHAITAEANLMGLLSCLRPPNSTVTTGDAVKRLITEGDIHHGRAKALFEAAKAESETNGCEAIKAAQQEVRSERVAVTAVRARAPWDH</sequence>
<keyword evidence="2" id="KW-1185">Reference proteome</keyword>
<reference evidence="1" key="1">
    <citation type="submission" date="2021-06" db="EMBL/GenBank/DDBJ databases">
        <authorList>
            <person name="Tian F."/>
            <person name="Li J."/>
            <person name="Li F."/>
            <person name="Tong Y."/>
        </authorList>
    </citation>
    <scope>NUCLEOTIDE SEQUENCE</scope>
</reference>
<dbReference type="EMBL" id="MZ398240">
    <property type="protein sequence ID" value="QYC96642.1"/>
    <property type="molecule type" value="Genomic_DNA"/>
</dbReference>
<dbReference type="Proteomes" id="UP000826192">
    <property type="component" value="Segment"/>
</dbReference>
<name>A0AC61N9W7_9CAUD</name>
<organism evidence="1 2">
    <name type="scientific">Stenotrophomonas phage BUCT627</name>
    <dbReference type="NCBI Taxonomy" id="2860377"/>
    <lineage>
        <taxon>Viruses</taxon>
        <taxon>Duplodnaviria</taxon>
        <taxon>Heunggongvirae</taxon>
        <taxon>Uroviricota</taxon>
        <taxon>Caudoviricetes</taxon>
        <taxon>Beaumontvirinae</taxon>
        <taxon>Bixiavirus</taxon>
        <taxon>Bixiavirus BUCT627</taxon>
    </lineage>
</organism>
<accession>A0AC61N9W7</accession>
<evidence type="ECO:0000313" key="2">
    <source>
        <dbReference type="Proteomes" id="UP000826192"/>
    </source>
</evidence>
<proteinExistence type="predicted"/>
<evidence type="ECO:0000313" key="1">
    <source>
        <dbReference type="EMBL" id="QYC96642.1"/>
    </source>
</evidence>